<protein>
    <submittedName>
        <fullName evidence="1">Uncharacterized protein</fullName>
    </submittedName>
</protein>
<gene>
    <name evidence="1" type="primary">ORF212108</name>
</gene>
<accession>A0A0B7BWD7</accession>
<sequence length="49" mass="5541">MCQPISFGHSELMSFTIDSPFEDKTSRDCTSCKDGDQENRTEHLNVLSC</sequence>
<reference evidence="1" key="1">
    <citation type="submission" date="2014-12" db="EMBL/GenBank/DDBJ databases">
        <title>Insight into the proteome of Arion vulgaris.</title>
        <authorList>
            <person name="Aradska J."/>
            <person name="Bulat T."/>
            <person name="Smidak R."/>
            <person name="Sarate P."/>
            <person name="Gangsoo J."/>
            <person name="Sialana F."/>
            <person name="Bilban M."/>
            <person name="Lubec G."/>
        </authorList>
    </citation>
    <scope>NUCLEOTIDE SEQUENCE</scope>
    <source>
        <tissue evidence="1">Skin</tissue>
    </source>
</reference>
<evidence type="ECO:0000313" key="1">
    <source>
        <dbReference type="EMBL" id="CEK96445.1"/>
    </source>
</evidence>
<name>A0A0B7BWD7_9EUPU</name>
<organism evidence="1">
    <name type="scientific">Arion vulgaris</name>
    <dbReference type="NCBI Taxonomy" id="1028688"/>
    <lineage>
        <taxon>Eukaryota</taxon>
        <taxon>Metazoa</taxon>
        <taxon>Spiralia</taxon>
        <taxon>Lophotrochozoa</taxon>
        <taxon>Mollusca</taxon>
        <taxon>Gastropoda</taxon>
        <taxon>Heterobranchia</taxon>
        <taxon>Euthyneura</taxon>
        <taxon>Panpulmonata</taxon>
        <taxon>Eupulmonata</taxon>
        <taxon>Stylommatophora</taxon>
        <taxon>Helicina</taxon>
        <taxon>Arionoidea</taxon>
        <taxon>Arionidae</taxon>
        <taxon>Arion</taxon>
    </lineage>
</organism>
<dbReference type="EMBL" id="HACG01049580">
    <property type="protein sequence ID" value="CEK96445.1"/>
    <property type="molecule type" value="Transcribed_RNA"/>
</dbReference>
<proteinExistence type="predicted"/>
<dbReference type="AlphaFoldDB" id="A0A0B7BWD7"/>